<dbReference type="GO" id="GO:0016787">
    <property type="term" value="F:hydrolase activity"/>
    <property type="evidence" value="ECO:0007669"/>
    <property type="project" value="UniProtKB-KW"/>
</dbReference>
<dbReference type="PANTHER" id="PTHR23088">
    <property type="entry name" value="NITRILASE-RELATED"/>
    <property type="match status" value="1"/>
</dbReference>
<dbReference type="RefSeq" id="WP_205114056.1">
    <property type="nucleotide sequence ID" value="NZ_CP070273.1"/>
</dbReference>
<evidence type="ECO:0000313" key="3">
    <source>
        <dbReference type="Proteomes" id="UP000644167"/>
    </source>
</evidence>
<proteinExistence type="predicted"/>
<gene>
    <name evidence="2" type="ORF">JSY38_15685</name>
</gene>
<reference evidence="2 3" key="1">
    <citation type="submission" date="2021-02" db="EMBL/GenBank/DDBJ databases">
        <title>The genome of Marinomonas foliarum JZW.</title>
        <authorList>
            <person name="Sun M."/>
        </authorList>
    </citation>
    <scope>NUCLEOTIDE SEQUENCE [LARGE SCALE GENOMIC DNA]</scope>
    <source>
        <strain evidence="2 3">JZW</strain>
    </source>
</reference>
<dbReference type="CDD" id="cd07574">
    <property type="entry name" value="nitrilase_Rim1_like"/>
    <property type="match status" value="1"/>
</dbReference>
<accession>A0ABX7IMC6</accession>
<dbReference type="PROSITE" id="PS50263">
    <property type="entry name" value="CN_HYDROLASE"/>
    <property type="match status" value="1"/>
</dbReference>
<dbReference type="EMBL" id="CP070273">
    <property type="protein sequence ID" value="QRV23465.1"/>
    <property type="molecule type" value="Genomic_DNA"/>
</dbReference>
<dbReference type="Gene3D" id="3.60.110.10">
    <property type="entry name" value="Carbon-nitrogen hydrolase"/>
    <property type="match status" value="1"/>
</dbReference>
<keyword evidence="2" id="KW-0378">Hydrolase</keyword>
<name>A0ABX7IMC6_9GAMM</name>
<evidence type="ECO:0000259" key="1">
    <source>
        <dbReference type="PROSITE" id="PS50263"/>
    </source>
</evidence>
<dbReference type="PANTHER" id="PTHR23088:SF50">
    <property type="entry name" value="HYDROLASE YHCX"/>
    <property type="match status" value="1"/>
</dbReference>
<dbReference type="Pfam" id="PF00795">
    <property type="entry name" value="CN_hydrolase"/>
    <property type="match status" value="1"/>
</dbReference>
<dbReference type="InterPro" id="IPR003010">
    <property type="entry name" value="C-N_Hydrolase"/>
</dbReference>
<organism evidence="2 3">
    <name type="scientific">Marinomonas foliarum</name>
    <dbReference type="NCBI Taxonomy" id="491950"/>
    <lineage>
        <taxon>Bacteria</taxon>
        <taxon>Pseudomonadati</taxon>
        <taxon>Pseudomonadota</taxon>
        <taxon>Gammaproteobacteria</taxon>
        <taxon>Oceanospirillales</taxon>
        <taxon>Oceanospirillaceae</taxon>
        <taxon>Marinomonas</taxon>
    </lineage>
</organism>
<keyword evidence="3" id="KW-1185">Reference proteome</keyword>
<dbReference type="SUPFAM" id="SSF56317">
    <property type="entry name" value="Carbon-nitrogen hydrolase"/>
    <property type="match status" value="1"/>
</dbReference>
<feature type="domain" description="CN hydrolase" evidence="1">
    <location>
        <begin position="4"/>
        <end position="263"/>
    </location>
</feature>
<evidence type="ECO:0000313" key="2">
    <source>
        <dbReference type="EMBL" id="QRV23465.1"/>
    </source>
</evidence>
<dbReference type="Proteomes" id="UP000644167">
    <property type="component" value="Chromosome"/>
</dbReference>
<dbReference type="InterPro" id="IPR036526">
    <property type="entry name" value="C-N_Hydrolase_sf"/>
</dbReference>
<protein>
    <submittedName>
        <fullName evidence="2">Carbon-nitrogen hydrolase family protein</fullName>
    </submittedName>
</protein>
<sequence>MSVFKLATAQYDIGFFTQWEEFVDKLESWVSNAAQQNAKLLVFPEYGSMELASLFGEAIYSDLNKQLHAMQTLLPKWHDLHEELAKRYNILILASSFPTEQSDGRFLNRANLFSPDGLIDYQDKLMMTRFENEQWHISGGEQIKVIDTDLGRIGIHICYDSEFPMIANQQVAAGADILLVPSCTDTQAGFHRVRIGCQARALENQCYVVQSPTIGNAPWSEAVDINTGRASVYTPVDYGFPDNGILVEGKENEAGWVYATVDLTEIARIREEGQVFNYRDWPKQFDLKGL</sequence>